<dbReference type="AlphaFoldDB" id="A0A2S9YKF9"/>
<keyword evidence="2" id="KW-0732">Signal</keyword>
<feature type="chain" id="PRO_5015516521" evidence="2">
    <location>
        <begin position="26"/>
        <end position="284"/>
    </location>
</feature>
<protein>
    <submittedName>
        <fullName evidence="3">HEAT repeat protein</fullName>
    </submittedName>
</protein>
<dbReference type="Proteomes" id="UP000238823">
    <property type="component" value="Unassembled WGS sequence"/>
</dbReference>
<sequence>MSKHALTFNLVLVAICGLASVTALTACDPGGEPDSVEPRASSIDPVPLPADDAVGSPANPASASGQGSLHDQIMALQPQKTRAGWLRITDPVINTPEAAPILIERLRSGDDAPEVRAALAEAIGRTRGQYAAPVSELLTTESDARVREMLVGTLGRQAPSADAHLGLEAALHDAEPAVRAAAARTLADRKDGAQLADSLVALLQDRDTKVCADTARTLGVLRVDAAKHELVDLLANANPEVRLQALRAIDRIDPGFAGSLAPLATLAEDSDQRVKRLATTIRQR</sequence>
<dbReference type="PANTHER" id="PTHR12697">
    <property type="entry name" value="PBS LYASE HEAT-LIKE PROTEIN"/>
    <property type="match status" value="1"/>
</dbReference>
<evidence type="ECO:0000313" key="3">
    <source>
        <dbReference type="EMBL" id="PRQ05587.1"/>
    </source>
</evidence>
<organism evidence="3 4">
    <name type="scientific">Enhygromyxa salina</name>
    <dbReference type="NCBI Taxonomy" id="215803"/>
    <lineage>
        <taxon>Bacteria</taxon>
        <taxon>Pseudomonadati</taxon>
        <taxon>Myxococcota</taxon>
        <taxon>Polyangia</taxon>
        <taxon>Nannocystales</taxon>
        <taxon>Nannocystaceae</taxon>
        <taxon>Enhygromyxa</taxon>
    </lineage>
</organism>
<dbReference type="InterPro" id="IPR016024">
    <property type="entry name" value="ARM-type_fold"/>
</dbReference>
<reference evidence="3 4" key="1">
    <citation type="submission" date="2018-03" db="EMBL/GenBank/DDBJ databases">
        <title>Draft Genome Sequences of the Obligatory Marine Myxobacteria Enhygromyxa salina SWB007.</title>
        <authorList>
            <person name="Poehlein A."/>
            <person name="Moghaddam J.A."/>
            <person name="Harms H."/>
            <person name="Alanjari M."/>
            <person name="Koenig G.M."/>
            <person name="Daniel R."/>
            <person name="Schaeberle T.F."/>
        </authorList>
    </citation>
    <scope>NUCLEOTIDE SEQUENCE [LARGE SCALE GENOMIC DNA]</scope>
    <source>
        <strain evidence="3 4">SWB007</strain>
    </source>
</reference>
<feature type="compositionally biased region" description="Polar residues" evidence="1">
    <location>
        <begin position="59"/>
        <end position="68"/>
    </location>
</feature>
<dbReference type="Pfam" id="PF13646">
    <property type="entry name" value="HEAT_2"/>
    <property type="match status" value="1"/>
</dbReference>
<evidence type="ECO:0000256" key="1">
    <source>
        <dbReference type="SAM" id="MobiDB-lite"/>
    </source>
</evidence>
<dbReference type="GO" id="GO:0016491">
    <property type="term" value="F:oxidoreductase activity"/>
    <property type="evidence" value="ECO:0007669"/>
    <property type="project" value="TreeGrafter"/>
</dbReference>
<dbReference type="Gene3D" id="1.25.10.10">
    <property type="entry name" value="Leucine-rich Repeat Variant"/>
    <property type="match status" value="2"/>
</dbReference>
<gene>
    <name evidence="3" type="ORF">ENSA7_44770</name>
</gene>
<dbReference type="InterPro" id="IPR011989">
    <property type="entry name" value="ARM-like"/>
</dbReference>
<name>A0A2S9YKF9_9BACT</name>
<dbReference type="EMBL" id="PVNL01000092">
    <property type="protein sequence ID" value="PRQ05587.1"/>
    <property type="molecule type" value="Genomic_DNA"/>
</dbReference>
<evidence type="ECO:0000256" key="2">
    <source>
        <dbReference type="SAM" id="SignalP"/>
    </source>
</evidence>
<comment type="caution">
    <text evidence="3">The sequence shown here is derived from an EMBL/GenBank/DDBJ whole genome shotgun (WGS) entry which is preliminary data.</text>
</comment>
<dbReference type="RefSeq" id="WP_106091410.1">
    <property type="nucleotide sequence ID" value="NZ_PVNL01000092.1"/>
</dbReference>
<evidence type="ECO:0000313" key="4">
    <source>
        <dbReference type="Proteomes" id="UP000238823"/>
    </source>
</evidence>
<proteinExistence type="predicted"/>
<dbReference type="PROSITE" id="PS51257">
    <property type="entry name" value="PROKAR_LIPOPROTEIN"/>
    <property type="match status" value="1"/>
</dbReference>
<accession>A0A2S9YKF9</accession>
<feature type="signal peptide" evidence="2">
    <location>
        <begin position="1"/>
        <end position="25"/>
    </location>
</feature>
<feature type="region of interest" description="Disordered" evidence="1">
    <location>
        <begin position="31"/>
        <end position="68"/>
    </location>
</feature>
<dbReference type="PANTHER" id="PTHR12697:SF5">
    <property type="entry name" value="DEOXYHYPUSINE HYDROXYLASE"/>
    <property type="match status" value="1"/>
</dbReference>
<dbReference type="SUPFAM" id="SSF48371">
    <property type="entry name" value="ARM repeat"/>
    <property type="match status" value="1"/>
</dbReference>